<dbReference type="Proteomes" id="UP000823749">
    <property type="component" value="Chromosome 6"/>
</dbReference>
<evidence type="ECO:0000313" key="3">
    <source>
        <dbReference type="EMBL" id="KAG5543477.1"/>
    </source>
</evidence>
<dbReference type="InterPro" id="IPR044819">
    <property type="entry name" value="OBL-like"/>
</dbReference>
<proteinExistence type="predicted"/>
<dbReference type="GO" id="GO:0006629">
    <property type="term" value="P:lipid metabolic process"/>
    <property type="evidence" value="ECO:0007669"/>
    <property type="project" value="InterPro"/>
</dbReference>
<evidence type="ECO:0000313" key="4">
    <source>
        <dbReference type="Proteomes" id="UP000823749"/>
    </source>
</evidence>
<protein>
    <recommendedName>
        <fullName evidence="2">Fungal lipase-type domain-containing protein</fullName>
    </recommendedName>
</protein>
<dbReference type="SUPFAM" id="SSF53474">
    <property type="entry name" value="alpha/beta-Hydrolases"/>
    <property type="match status" value="2"/>
</dbReference>
<dbReference type="Gene3D" id="3.40.50.1820">
    <property type="entry name" value="alpha/beta hydrolase"/>
    <property type="match status" value="2"/>
</dbReference>
<sequence>MATEWMTVGKQYGQRAFDSRHATQVGREVGLSDEAHQFLFIRAVQLFKNRSDRRSCRPIYSIEGTGTQQLVPRLLHFTASKPSQNYHMARGELVDSCDDYLELKPHHASLLDLVRVLFSPHDSLARRNFIETSDANHLKGLGLRWIVFVSLLVQKLLLCLTKPVARMGYVVEMWLNLLSSNGGICQLLLNILKGSVVKLDRSSANFVSVVGYTDTRVELDKRIKTTDDRYGAALSIMASKLAYEYQPLAQSVVTDHWKMEMLGWFNFWNVTLLYIVYETNNSGYVDTTSNPNLIVVAFRGTEPFDLDQWRTDVDFSWYELHSVGRIHSGFLKAMGVQKKTGWPKDIIDEGLGRQYAYYTLRQKLKEELKKDKNIKFILTGHSLGAALAILFVAGLVLHEEEELLESLDWVYTYGQPRVGNEQFGNWMGEKMRIHDVKYLRVFGMFIPGLAAHCPQDYDNATRLGSFPPEILDQQVLNGSVVKPDKSSAEFVSVLGCIIGTSVELDKNIETTDDRYGAALSIMASKLAYEHQAFGQSVITGHWKMEVLGWFNFWNDYQHQCSTQAIMFKDTTSNPNLIVVAFRGTEPFDADQWRTNIDISWYQLEGAAGRIHSGFLRALGLQKTTGWPKDLIDEGSGRQYAYYTLRQKLKEELEKDKNVKFILTGHGLGGALAILFAAGLVLHEEKELLESLDWVYTFGQPMVGNEQFGNWMGEKMRIHDVKYLRYVYCNDVVPRLPYDDQTRILYKHFGPCLYVNSFYRGKVMREGPDENYFSLLWAIPKNQNAVWELVRSLILPYMCGLDYKEIWFMTLVRLFGTLIPGLAAHCPQDYDIAIRIGFFPSDIIVQQVVNGNHD</sequence>
<keyword evidence="4" id="KW-1185">Reference proteome</keyword>
<dbReference type="AlphaFoldDB" id="A0AAV6JTK0"/>
<comment type="caution">
    <text evidence="3">The sequence shown here is derived from an EMBL/GenBank/DDBJ whole genome shotgun (WGS) entry which is preliminary data.</text>
</comment>
<organism evidence="3 4">
    <name type="scientific">Rhododendron griersonianum</name>
    <dbReference type="NCBI Taxonomy" id="479676"/>
    <lineage>
        <taxon>Eukaryota</taxon>
        <taxon>Viridiplantae</taxon>
        <taxon>Streptophyta</taxon>
        <taxon>Embryophyta</taxon>
        <taxon>Tracheophyta</taxon>
        <taxon>Spermatophyta</taxon>
        <taxon>Magnoliopsida</taxon>
        <taxon>eudicotyledons</taxon>
        <taxon>Gunneridae</taxon>
        <taxon>Pentapetalae</taxon>
        <taxon>asterids</taxon>
        <taxon>Ericales</taxon>
        <taxon>Ericaceae</taxon>
        <taxon>Ericoideae</taxon>
        <taxon>Rhodoreae</taxon>
        <taxon>Rhododendron</taxon>
    </lineage>
</organism>
<dbReference type="InterPro" id="IPR029058">
    <property type="entry name" value="AB_hydrolase_fold"/>
</dbReference>
<name>A0AAV6JTK0_9ERIC</name>
<feature type="domain" description="Fungal lipase-type" evidence="2">
    <location>
        <begin position="295"/>
        <end position="439"/>
    </location>
</feature>
<dbReference type="Pfam" id="PF01764">
    <property type="entry name" value="Lipase_3"/>
    <property type="match status" value="2"/>
</dbReference>
<gene>
    <name evidence="3" type="ORF">RHGRI_016264</name>
</gene>
<dbReference type="EMBL" id="JACTNZ010000006">
    <property type="protein sequence ID" value="KAG5543477.1"/>
    <property type="molecule type" value="Genomic_DNA"/>
</dbReference>
<dbReference type="CDD" id="cd00519">
    <property type="entry name" value="Lipase_3"/>
    <property type="match status" value="2"/>
</dbReference>
<dbReference type="GO" id="GO:0004806">
    <property type="term" value="F:triacylglycerol lipase activity"/>
    <property type="evidence" value="ECO:0007669"/>
    <property type="project" value="InterPro"/>
</dbReference>
<dbReference type="InterPro" id="IPR002921">
    <property type="entry name" value="Fungal_lipase-type"/>
</dbReference>
<evidence type="ECO:0000256" key="1">
    <source>
        <dbReference type="ARBA" id="ARBA00022801"/>
    </source>
</evidence>
<feature type="domain" description="Fungal lipase-type" evidence="2">
    <location>
        <begin position="578"/>
        <end position="738"/>
    </location>
</feature>
<dbReference type="PANTHER" id="PTHR46086">
    <property type="entry name" value="ALPHA/BETA-HYDROLASES SUPERFAMILY PROTEIN"/>
    <property type="match status" value="1"/>
</dbReference>
<evidence type="ECO:0000259" key="2">
    <source>
        <dbReference type="Pfam" id="PF01764"/>
    </source>
</evidence>
<keyword evidence="1" id="KW-0378">Hydrolase</keyword>
<accession>A0AAV6JTK0</accession>
<dbReference type="PANTHER" id="PTHR46086:SF4">
    <property type="entry name" value="ALPHA_BETA-HYDROLASES SUPERFAMILY PROTEIN"/>
    <property type="match status" value="1"/>
</dbReference>
<reference evidence="3 4" key="1">
    <citation type="submission" date="2020-08" db="EMBL/GenBank/DDBJ databases">
        <title>Plant Genome Project.</title>
        <authorList>
            <person name="Zhang R.-G."/>
        </authorList>
    </citation>
    <scope>NUCLEOTIDE SEQUENCE [LARGE SCALE GENOMIC DNA]</scope>
    <source>
        <strain evidence="3">WSP0</strain>
        <tissue evidence="3">Leaf</tissue>
    </source>
</reference>